<evidence type="ECO:0000313" key="1">
    <source>
        <dbReference type="EMBL" id="KAG0448404.1"/>
    </source>
</evidence>
<organism evidence="2 3">
    <name type="scientific">Vanilla planifolia</name>
    <name type="common">Vanilla</name>
    <dbReference type="NCBI Taxonomy" id="51239"/>
    <lineage>
        <taxon>Eukaryota</taxon>
        <taxon>Viridiplantae</taxon>
        <taxon>Streptophyta</taxon>
        <taxon>Embryophyta</taxon>
        <taxon>Tracheophyta</taxon>
        <taxon>Spermatophyta</taxon>
        <taxon>Magnoliopsida</taxon>
        <taxon>Liliopsida</taxon>
        <taxon>Asparagales</taxon>
        <taxon>Orchidaceae</taxon>
        <taxon>Vanilloideae</taxon>
        <taxon>Vanilleae</taxon>
        <taxon>Vanilla</taxon>
    </lineage>
</organism>
<keyword evidence="3" id="KW-1185">Reference proteome</keyword>
<name>A0A835P8L6_VANPL</name>
<gene>
    <name evidence="2" type="ORF">HPP92_027787</name>
    <name evidence="1" type="ORF">HPP92_027844</name>
</gene>
<dbReference type="AlphaFoldDB" id="A0A835P8L6"/>
<feature type="non-terminal residue" evidence="2">
    <location>
        <position position="103"/>
    </location>
</feature>
<protein>
    <submittedName>
        <fullName evidence="2">Uncharacterized protein</fullName>
    </submittedName>
</protein>
<dbReference type="Proteomes" id="UP000636800">
    <property type="component" value="Unassembled WGS sequence"/>
</dbReference>
<comment type="caution">
    <text evidence="2">The sequence shown here is derived from an EMBL/GenBank/DDBJ whole genome shotgun (WGS) entry which is preliminary data.</text>
</comment>
<accession>A0A835P8L6</accession>
<evidence type="ECO:0000313" key="3">
    <source>
        <dbReference type="Proteomes" id="UP000636800"/>
    </source>
</evidence>
<reference evidence="3 4" key="1">
    <citation type="journal article" date="2020" name="Nat. Food">
        <title>A phased Vanilla planifolia genome enables genetic improvement of flavour and production.</title>
        <authorList>
            <person name="Hasing T."/>
            <person name="Tang H."/>
            <person name="Brym M."/>
            <person name="Khazi F."/>
            <person name="Huang T."/>
            <person name="Chambers A.H."/>
        </authorList>
    </citation>
    <scope>NUCLEOTIDE SEQUENCE [LARGE SCALE GENOMIC DNA]</scope>
    <source>
        <tissue evidence="2">Leaf</tissue>
    </source>
</reference>
<evidence type="ECO:0000313" key="2">
    <source>
        <dbReference type="EMBL" id="KAG0448534.1"/>
    </source>
</evidence>
<proteinExistence type="predicted"/>
<evidence type="ECO:0000313" key="4">
    <source>
        <dbReference type="Proteomes" id="UP000639772"/>
    </source>
</evidence>
<dbReference type="EMBL" id="JADCNL010000312">
    <property type="protein sequence ID" value="KAG0448534.1"/>
    <property type="molecule type" value="Genomic_DNA"/>
</dbReference>
<dbReference type="EMBL" id="JADCNM010000313">
    <property type="protein sequence ID" value="KAG0448404.1"/>
    <property type="molecule type" value="Genomic_DNA"/>
</dbReference>
<sequence length="103" mass="11120">GRRVWRIRGAGFKSPVEVFEVTRADDSGATKAGENCDGGYTKVMAFHGGRLWRDGVMTAQGLGGLQLWFSAIKRLVACCVEPRCGEGECGVVRRTRAMVVSAV</sequence>
<dbReference type="Proteomes" id="UP000639772">
    <property type="component" value="Unassembled WGS sequence"/>
</dbReference>